<dbReference type="PANTHER" id="PTHR32046:SF12">
    <property type="entry name" value="AIG1-TYPE G DOMAIN-CONTAINING PROTEIN"/>
    <property type="match status" value="1"/>
</dbReference>
<feature type="region of interest" description="Disordered" evidence="1">
    <location>
        <begin position="653"/>
        <end position="701"/>
    </location>
</feature>
<feature type="region of interest" description="Disordered" evidence="1">
    <location>
        <begin position="713"/>
        <end position="735"/>
    </location>
</feature>
<dbReference type="SUPFAM" id="SSF52540">
    <property type="entry name" value="P-loop containing nucleoside triphosphate hydrolases"/>
    <property type="match status" value="1"/>
</dbReference>
<evidence type="ECO:0000259" key="2">
    <source>
        <dbReference type="Pfam" id="PF01926"/>
    </source>
</evidence>
<dbReference type="EMBL" id="CAJNOM010000054">
    <property type="protein sequence ID" value="CAF0934957.1"/>
    <property type="molecule type" value="Genomic_DNA"/>
</dbReference>
<dbReference type="InterPro" id="IPR027417">
    <property type="entry name" value="P-loop_NTPase"/>
</dbReference>
<dbReference type="InterPro" id="IPR006073">
    <property type="entry name" value="GTP-bd"/>
</dbReference>
<evidence type="ECO:0000313" key="5">
    <source>
        <dbReference type="Proteomes" id="UP000663832"/>
    </source>
</evidence>
<dbReference type="PROSITE" id="PS00675">
    <property type="entry name" value="SIGMA54_INTERACT_1"/>
    <property type="match status" value="1"/>
</dbReference>
<comment type="caution">
    <text evidence="3">The sequence shown here is derived from an EMBL/GenBank/DDBJ whole genome shotgun (WGS) entry which is preliminary data.</text>
</comment>
<keyword evidence="5" id="KW-1185">Reference proteome</keyword>
<dbReference type="Proteomes" id="UP000663877">
    <property type="component" value="Unassembled WGS sequence"/>
</dbReference>
<feature type="compositionally biased region" description="Polar residues" evidence="1">
    <location>
        <begin position="654"/>
        <end position="664"/>
    </location>
</feature>
<protein>
    <recommendedName>
        <fullName evidence="2">G domain-containing protein</fullName>
    </recommendedName>
</protein>
<organism evidence="3 5">
    <name type="scientific">Adineta steineri</name>
    <dbReference type="NCBI Taxonomy" id="433720"/>
    <lineage>
        <taxon>Eukaryota</taxon>
        <taxon>Metazoa</taxon>
        <taxon>Spiralia</taxon>
        <taxon>Gnathifera</taxon>
        <taxon>Rotifera</taxon>
        <taxon>Eurotatoria</taxon>
        <taxon>Bdelloidea</taxon>
        <taxon>Adinetida</taxon>
        <taxon>Adinetidae</taxon>
        <taxon>Adineta</taxon>
    </lineage>
</organism>
<dbReference type="Pfam" id="PF01926">
    <property type="entry name" value="MMR_HSR1"/>
    <property type="match status" value="1"/>
</dbReference>
<name>A0A814BZW2_9BILA</name>
<feature type="region of interest" description="Disordered" evidence="1">
    <location>
        <begin position="594"/>
        <end position="615"/>
    </location>
</feature>
<accession>A0A814BZW2</accession>
<sequence>MQATFQKVLNNVTDSVKSLKAKNADDSDLVMLNADTSGIAKVLIIGETGSGKSTFINYLTNYFRHGNLDQLRISIPSKHHPLVTENFTHEETNVSDSTQSQTNSCHQYLFTDSRQNNKRYLFLDTPGLGDVRGAQQDAANMHAIIKAIQDLGGLSVVMIVMNGANARLTTNVRTVITYLWGNLPDAIMESVIVVLTNAKRHAANTDLKVLQLRGNVYPFYMQNSAFSKDPKTWDHEQRESLQKDWDDSMYEVKRLLETVDKFTIQSVTAFNNMIDIRNQIKAMLHDARLRISEIQKMQDEIAAYEEAVKKYGDDQVKFKDFTKTVQNKPQLVDAPYHSTLCESCNFVCHDHCGLNETVTKGDQIFIGCWAMGGMNKCRQCPQKCSYTEHYHAKKTMKMASGTTVEIIQDIKAQYDSATSNINNAKTKIKTGADAKKVLEQALKHLTDSIIKKCRDLKSICGNFNLAAELINFIDKLEKEALTLHSIDAKQQADSFIRGLKALCEQIKDERDRNAPPAIQMNLIDSYTTRATSAISVSKPLNDATASVLTPKYCVGGSADDKSKNNPAAASLMQVQQPMLRQYFPFGSSTLSATSGISDDSDLSTLESTHEDNLATPEITTKNEAIFIANLPSTTTKTQLFKVFSQAGRIKRNQARQQVVPSPSSWPVADGNESPPPPSYSQINRGGDQLHKISGSSASQRKVQHCYGRPLMINPLTLLPTSGQQDDAYERFDDDD</sequence>
<evidence type="ECO:0000313" key="4">
    <source>
        <dbReference type="EMBL" id="CAF0975065.1"/>
    </source>
</evidence>
<dbReference type="Gene3D" id="3.40.50.300">
    <property type="entry name" value="P-loop containing nucleotide triphosphate hydrolases"/>
    <property type="match status" value="1"/>
</dbReference>
<reference evidence="3" key="1">
    <citation type="submission" date="2021-02" db="EMBL/GenBank/DDBJ databases">
        <authorList>
            <person name="Nowell W R."/>
        </authorList>
    </citation>
    <scope>NUCLEOTIDE SEQUENCE</scope>
</reference>
<dbReference type="InterPro" id="IPR025662">
    <property type="entry name" value="Sigma_54_int_dom_ATP-bd_1"/>
</dbReference>
<dbReference type="AlphaFoldDB" id="A0A814BZW2"/>
<dbReference type="PANTHER" id="PTHR32046">
    <property type="entry name" value="G DOMAIN-CONTAINING PROTEIN"/>
    <property type="match status" value="1"/>
</dbReference>
<dbReference type="EMBL" id="CAJNOI010000061">
    <property type="protein sequence ID" value="CAF0975065.1"/>
    <property type="molecule type" value="Genomic_DNA"/>
</dbReference>
<feature type="domain" description="G" evidence="2">
    <location>
        <begin position="41"/>
        <end position="179"/>
    </location>
</feature>
<dbReference type="Proteomes" id="UP000663832">
    <property type="component" value="Unassembled WGS sequence"/>
</dbReference>
<evidence type="ECO:0000256" key="1">
    <source>
        <dbReference type="SAM" id="MobiDB-lite"/>
    </source>
</evidence>
<evidence type="ECO:0000313" key="3">
    <source>
        <dbReference type="EMBL" id="CAF0934957.1"/>
    </source>
</evidence>
<dbReference type="GO" id="GO:0003676">
    <property type="term" value="F:nucleic acid binding"/>
    <property type="evidence" value="ECO:0007669"/>
    <property type="project" value="InterPro"/>
</dbReference>
<dbReference type="GO" id="GO:0005525">
    <property type="term" value="F:GTP binding"/>
    <property type="evidence" value="ECO:0007669"/>
    <property type="project" value="InterPro"/>
</dbReference>
<gene>
    <name evidence="4" type="ORF">BJG266_LOCUS14552</name>
    <name evidence="3" type="ORF">QVE165_LOCUS11320</name>
</gene>
<proteinExistence type="predicted"/>
<dbReference type="OrthoDB" id="8954335at2759"/>
<dbReference type="InterPro" id="IPR035979">
    <property type="entry name" value="RBD_domain_sf"/>
</dbReference>
<dbReference type="CDD" id="cd00882">
    <property type="entry name" value="Ras_like_GTPase"/>
    <property type="match status" value="1"/>
</dbReference>
<dbReference type="SUPFAM" id="SSF54928">
    <property type="entry name" value="RNA-binding domain, RBD"/>
    <property type="match status" value="1"/>
</dbReference>